<dbReference type="Proteomes" id="UP000006838">
    <property type="component" value="Chromosome"/>
</dbReference>
<keyword evidence="2" id="KW-1185">Reference proteome</keyword>
<protein>
    <submittedName>
        <fullName evidence="1">Uncharacterized protein</fullName>
    </submittedName>
</protein>
<evidence type="ECO:0000313" key="1">
    <source>
        <dbReference type="EMBL" id="ABA59055.1"/>
    </source>
</evidence>
<reference evidence="2" key="1">
    <citation type="journal article" date="2006" name="Appl. Environ. Microbiol.">
        <title>Complete genome sequence of the marine, chemolithoautotrophic, ammonia-oxidizing bacterium Nitrosococcus oceani ATCC 19707.</title>
        <authorList>
            <person name="Klotz M.G."/>
            <person name="Arp D.J."/>
            <person name="Chain P.S.G."/>
            <person name="El-Sheikh A.F."/>
            <person name="Hauser L.J."/>
            <person name="Hommes N.G."/>
            <person name="Larimer F.W."/>
            <person name="Malfatti S.A."/>
            <person name="Norton J.M."/>
            <person name="Poret-Peterson A.T."/>
            <person name="Vergez L.M."/>
            <person name="Ward B.B."/>
        </authorList>
    </citation>
    <scope>NUCLEOTIDE SEQUENCE [LARGE SCALE GENOMIC DNA]</scope>
    <source>
        <strain evidence="2">ATCC 19707 / BCRC 17464 / NCIMB 11848 / C-107</strain>
    </source>
</reference>
<evidence type="ECO:0000313" key="2">
    <source>
        <dbReference type="Proteomes" id="UP000006838"/>
    </source>
</evidence>
<dbReference type="InParanoid" id="Q3J7Z1"/>
<dbReference type="EMBL" id="CP000127">
    <property type="protein sequence ID" value="ABA59055.1"/>
    <property type="molecule type" value="Genomic_DNA"/>
</dbReference>
<dbReference type="HOGENOM" id="CLU_2701002_0_0_6"/>
<dbReference type="KEGG" id="noc:Noc_2602"/>
<sequence length="80" mass="9360">MVLDSAPMHNNNSQGDYDFILNKAALNPFICLLIHLRLTPLIWPAQRPITFCKKTKRKLKKYYIEPWLSHFPHPHSTSMA</sequence>
<accession>Q3J7Z1</accession>
<proteinExistence type="predicted"/>
<name>Q3J7Z1_NITOC</name>
<gene>
    <name evidence="1" type="ordered locus">Noc_2602</name>
</gene>
<organism evidence="1 2">
    <name type="scientific">Nitrosococcus oceani (strain ATCC 19707 / BCRC 17464 / JCM 30415 / NCIMB 11848 / C-107)</name>
    <dbReference type="NCBI Taxonomy" id="323261"/>
    <lineage>
        <taxon>Bacteria</taxon>
        <taxon>Pseudomonadati</taxon>
        <taxon>Pseudomonadota</taxon>
        <taxon>Gammaproteobacteria</taxon>
        <taxon>Chromatiales</taxon>
        <taxon>Chromatiaceae</taxon>
        <taxon>Nitrosococcus</taxon>
    </lineage>
</organism>
<dbReference type="AlphaFoldDB" id="Q3J7Z1"/>